<dbReference type="PROSITE" id="PS50893">
    <property type="entry name" value="ABC_TRANSPORTER_2"/>
    <property type="match status" value="1"/>
</dbReference>
<dbReference type="InterPro" id="IPR017871">
    <property type="entry name" value="ABC_transporter-like_CS"/>
</dbReference>
<keyword evidence="2 4" id="KW-0067">ATP-binding</keyword>
<dbReference type="PANTHER" id="PTHR43038">
    <property type="entry name" value="ATP-BINDING CASSETTE, SUB-FAMILY H, MEMBER 1"/>
    <property type="match status" value="1"/>
</dbReference>
<dbReference type="InterPro" id="IPR027417">
    <property type="entry name" value="P-loop_NTPase"/>
</dbReference>
<dbReference type="Proteomes" id="UP000615026">
    <property type="component" value="Unassembled WGS sequence"/>
</dbReference>
<dbReference type="Gene3D" id="3.40.50.300">
    <property type="entry name" value="P-loop containing nucleotide triphosphate hydrolases"/>
    <property type="match status" value="1"/>
</dbReference>
<dbReference type="InterPro" id="IPR003439">
    <property type="entry name" value="ABC_transporter-like_ATP-bd"/>
</dbReference>
<evidence type="ECO:0000256" key="1">
    <source>
        <dbReference type="ARBA" id="ARBA00022741"/>
    </source>
</evidence>
<name>A0A929A0D6_LEPEC</name>
<dbReference type="InterPro" id="IPR003593">
    <property type="entry name" value="AAA+_ATPase"/>
</dbReference>
<feature type="domain" description="ABC transporter" evidence="3">
    <location>
        <begin position="20"/>
        <end position="238"/>
    </location>
</feature>
<reference evidence="4" key="1">
    <citation type="submission" date="2020-10" db="EMBL/GenBank/DDBJ databases">
        <authorList>
            <person name="Castelo-Branco R."/>
            <person name="Eusebio N."/>
            <person name="Adriana R."/>
            <person name="Vieira A."/>
            <person name="Brugerolle De Fraissinette N."/>
            <person name="Rezende De Castro R."/>
            <person name="Schneider M.P."/>
            <person name="Vasconcelos V."/>
            <person name="Leao P.N."/>
        </authorList>
    </citation>
    <scope>NUCLEOTIDE SEQUENCE</scope>
    <source>
        <strain evidence="4">LEGE 11479</strain>
    </source>
</reference>
<dbReference type="PROSITE" id="PS00211">
    <property type="entry name" value="ABC_TRANSPORTER_1"/>
    <property type="match status" value="1"/>
</dbReference>
<protein>
    <submittedName>
        <fullName evidence="4">ABC transporter ATP-binding protein</fullName>
    </submittedName>
</protein>
<dbReference type="RefSeq" id="WP_193996694.1">
    <property type="nucleotide sequence ID" value="NZ_JADEXP010000563.1"/>
</dbReference>
<dbReference type="EMBL" id="JADEXP010000563">
    <property type="protein sequence ID" value="MBE9070859.1"/>
    <property type="molecule type" value="Genomic_DNA"/>
</dbReference>
<feature type="non-terminal residue" evidence="4">
    <location>
        <position position="238"/>
    </location>
</feature>
<keyword evidence="5" id="KW-1185">Reference proteome</keyword>
<evidence type="ECO:0000313" key="4">
    <source>
        <dbReference type="EMBL" id="MBE9070859.1"/>
    </source>
</evidence>
<evidence type="ECO:0000256" key="2">
    <source>
        <dbReference type="ARBA" id="ARBA00022840"/>
    </source>
</evidence>
<evidence type="ECO:0000313" key="5">
    <source>
        <dbReference type="Proteomes" id="UP000615026"/>
    </source>
</evidence>
<sequence>MYSTTHQIDQPEAALAIPAIQLDTLYKYYDKVAAVKDVTFTVQRGEIFGLIGPDGAGKTTLFQILAGVMEATSGSVTILGRAPRDARLQTGYLTQHFSLYLDLSLDENLRYAAGLHEVPTQHFEERRNQYLRLMNLDLFSDRLAGQLSGGMKQKLALCCALIAQPQILLLDEPTTGVDPVSRREFWDVLATLSHQGVTIVVATPYMDEAERCHRVALMYDGQIQQMGTPTQLRDSLVL</sequence>
<accession>A0A929A0D6</accession>
<dbReference type="GO" id="GO:0016887">
    <property type="term" value="F:ATP hydrolysis activity"/>
    <property type="evidence" value="ECO:0007669"/>
    <property type="project" value="InterPro"/>
</dbReference>
<dbReference type="AlphaFoldDB" id="A0A929A0D6"/>
<proteinExistence type="predicted"/>
<dbReference type="Pfam" id="PF00005">
    <property type="entry name" value="ABC_tran"/>
    <property type="match status" value="1"/>
</dbReference>
<keyword evidence="1" id="KW-0547">Nucleotide-binding</keyword>
<dbReference type="PANTHER" id="PTHR43038:SF3">
    <property type="entry name" value="ABC TRANSPORTER G FAMILY MEMBER 20 ISOFORM X1"/>
    <property type="match status" value="1"/>
</dbReference>
<dbReference type="SMART" id="SM00382">
    <property type="entry name" value="AAA"/>
    <property type="match status" value="1"/>
</dbReference>
<dbReference type="CDD" id="cd03230">
    <property type="entry name" value="ABC_DR_subfamily_A"/>
    <property type="match status" value="1"/>
</dbReference>
<evidence type="ECO:0000259" key="3">
    <source>
        <dbReference type="PROSITE" id="PS50893"/>
    </source>
</evidence>
<comment type="caution">
    <text evidence="4">The sequence shown here is derived from an EMBL/GenBank/DDBJ whole genome shotgun (WGS) entry which is preliminary data.</text>
</comment>
<dbReference type="GO" id="GO:0005524">
    <property type="term" value="F:ATP binding"/>
    <property type="evidence" value="ECO:0007669"/>
    <property type="project" value="UniProtKB-KW"/>
</dbReference>
<organism evidence="4 5">
    <name type="scientific">Leptolyngbya cf. ectocarpi LEGE 11479</name>
    <dbReference type="NCBI Taxonomy" id="1828722"/>
    <lineage>
        <taxon>Bacteria</taxon>
        <taxon>Bacillati</taxon>
        <taxon>Cyanobacteriota</taxon>
        <taxon>Cyanophyceae</taxon>
        <taxon>Leptolyngbyales</taxon>
        <taxon>Leptolyngbyaceae</taxon>
        <taxon>Leptolyngbya group</taxon>
        <taxon>Leptolyngbya</taxon>
    </lineage>
</organism>
<dbReference type="SUPFAM" id="SSF52540">
    <property type="entry name" value="P-loop containing nucleoside triphosphate hydrolases"/>
    <property type="match status" value="1"/>
</dbReference>
<gene>
    <name evidence="4" type="ORF">IQ260_29930</name>
</gene>